<evidence type="ECO:0000256" key="1">
    <source>
        <dbReference type="SAM" id="SignalP"/>
    </source>
</evidence>
<protein>
    <submittedName>
        <fullName evidence="2">Membrane lipoprotein</fullName>
    </submittedName>
</protein>
<comment type="caution">
    <text evidence="2">The sequence shown here is derived from an EMBL/GenBank/DDBJ whole genome shotgun (WGS) entry which is preliminary data.</text>
</comment>
<evidence type="ECO:0000313" key="2">
    <source>
        <dbReference type="EMBL" id="OAT19946.1"/>
    </source>
</evidence>
<reference evidence="2 3" key="1">
    <citation type="submission" date="2016-04" db="EMBL/GenBank/DDBJ databases">
        <title>ATOL: Assembling a taxonomically balanced genome-scale reconstruction of the evolutionary history of the Enterobacteriaceae.</title>
        <authorList>
            <person name="Plunkett G.III."/>
            <person name="Neeno-Eckwall E.C."/>
            <person name="Glasner J.D."/>
            <person name="Perna N.T."/>
        </authorList>
    </citation>
    <scope>NUCLEOTIDE SEQUENCE [LARGE SCALE GENOMIC DNA]</scope>
    <source>
        <strain evidence="2 3">ATCC 51607</strain>
    </source>
</reference>
<dbReference type="AlphaFoldDB" id="A0A1B7HWH8"/>
<feature type="chain" id="PRO_5008593396" evidence="1">
    <location>
        <begin position="21"/>
        <end position="145"/>
    </location>
</feature>
<dbReference type="PATRIC" id="fig|1354255.3.peg.1021"/>
<organism evidence="2 3">
    <name type="scientific">Buttiauxella noackiae ATCC 51607</name>
    <dbReference type="NCBI Taxonomy" id="1354255"/>
    <lineage>
        <taxon>Bacteria</taxon>
        <taxon>Pseudomonadati</taxon>
        <taxon>Pseudomonadota</taxon>
        <taxon>Gammaproteobacteria</taxon>
        <taxon>Enterobacterales</taxon>
        <taxon>Enterobacteriaceae</taxon>
        <taxon>Buttiauxella</taxon>
    </lineage>
</organism>
<sequence length="145" mass="16032">MKRILSLLLASVLLSGCASIVGEQSQTLYIESKPTGANFVISDNNGMIAARGTTPQYITLPKADGSYFGKLSYTVTLMHSDHYPLIVPLQSRLNGWYTFGNLLFLGVPGWLLIDPFNGGMYKIYPEHLNAIMRPCPRGPWSYTCP</sequence>
<dbReference type="PROSITE" id="PS51257">
    <property type="entry name" value="PROKAR_LIPOPROTEIN"/>
    <property type="match status" value="1"/>
</dbReference>
<name>A0A1B7HWH8_9ENTR</name>
<proteinExistence type="predicted"/>
<keyword evidence="3" id="KW-1185">Reference proteome</keyword>
<gene>
    <name evidence="2" type="ORF">M979_0995</name>
</gene>
<dbReference type="Proteomes" id="UP000078286">
    <property type="component" value="Unassembled WGS sequence"/>
</dbReference>
<keyword evidence="2" id="KW-0449">Lipoprotein</keyword>
<accession>A0A1B7HWH8</accession>
<dbReference type="EMBL" id="LXEO01000013">
    <property type="protein sequence ID" value="OAT19946.1"/>
    <property type="molecule type" value="Genomic_DNA"/>
</dbReference>
<keyword evidence="1" id="KW-0732">Signal</keyword>
<evidence type="ECO:0000313" key="3">
    <source>
        <dbReference type="Proteomes" id="UP000078286"/>
    </source>
</evidence>
<feature type="signal peptide" evidence="1">
    <location>
        <begin position="1"/>
        <end position="20"/>
    </location>
</feature>
<dbReference type="RefSeq" id="WP_034455897.1">
    <property type="nucleotide sequence ID" value="NZ_LXEO01000013.1"/>
</dbReference>